<dbReference type="RefSeq" id="WP_344455319.1">
    <property type="nucleotide sequence ID" value="NZ_BAAATZ010000029.1"/>
</dbReference>
<sequence length="163" mass="17245">MFGRPSRALSVPAAFLVSGALASGASAAPEDPKARIAPGVYELVASTGKCLHSDDGDQAMVSVGACDTRWRIEDNDKGYAVKHSVTGNCLAPSLAAVFPPHVATRSCEISDPVWTVLRTGADEVTVSLDEGFALLSWMRDYPLTVLVDEEPAGGGQRWTLRKS</sequence>
<comment type="caution">
    <text evidence="2">The sequence shown here is derived from an EMBL/GenBank/DDBJ whole genome shotgun (WGS) entry which is preliminary data.</text>
</comment>
<dbReference type="Proteomes" id="UP001501842">
    <property type="component" value="Unassembled WGS sequence"/>
</dbReference>
<evidence type="ECO:0008006" key="4">
    <source>
        <dbReference type="Google" id="ProtNLM"/>
    </source>
</evidence>
<dbReference type="EMBL" id="BAAATZ010000029">
    <property type="protein sequence ID" value="GAA2735324.1"/>
    <property type="molecule type" value="Genomic_DNA"/>
</dbReference>
<keyword evidence="3" id="KW-1185">Reference proteome</keyword>
<feature type="chain" id="PRO_5046965023" description="Ricin-type beta-trefoil lectin protein" evidence="1">
    <location>
        <begin position="28"/>
        <end position="163"/>
    </location>
</feature>
<evidence type="ECO:0000256" key="1">
    <source>
        <dbReference type="SAM" id="SignalP"/>
    </source>
</evidence>
<gene>
    <name evidence="2" type="ORF">GCM10010439_59820</name>
</gene>
<organism evidence="2 3">
    <name type="scientific">Actinocorallia aurantiaca</name>
    <dbReference type="NCBI Taxonomy" id="46204"/>
    <lineage>
        <taxon>Bacteria</taxon>
        <taxon>Bacillati</taxon>
        <taxon>Actinomycetota</taxon>
        <taxon>Actinomycetes</taxon>
        <taxon>Streptosporangiales</taxon>
        <taxon>Thermomonosporaceae</taxon>
        <taxon>Actinocorallia</taxon>
    </lineage>
</organism>
<evidence type="ECO:0000313" key="3">
    <source>
        <dbReference type="Proteomes" id="UP001501842"/>
    </source>
</evidence>
<feature type="signal peptide" evidence="1">
    <location>
        <begin position="1"/>
        <end position="27"/>
    </location>
</feature>
<protein>
    <recommendedName>
        <fullName evidence="4">Ricin-type beta-trefoil lectin protein</fullName>
    </recommendedName>
</protein>
<name>A0ABP6H5T5_9ACTN</name>
<reference evidence="3" key="1">
    <citation type="journal article" date="2019" name="Int. J. Syst. Evol. Microbiol.">
        <title>The Global Catalogue of Microorganisms (GCM) 10K type strain sequencing project: providing services to taxonomists for standard genome sequencing and annotation.</title>
        <authorList>
            <consortium name="The Broad Institute Genomics Platform"/>
            <consortium name="The Broad Institute Genome Sequencing Center for Infectious Disease"/>
            <person name="Wu L."/>
            <person name="Ma J."/>
        </authorList>
    </citation>
    <scope>NUCLEOTIDE SEQUENCE [LARGE SCALE GENOMIC DNA]</scope>
    <source>
        <strain evidence="3">JCM 8201</strain>
    </source>
</reference>
<evidence type="ECO:0000313" key="2">
    <source>
        <dbReference type="EMBL" id="GAA2735324.1"/>
    </source>
</evidence>
<keyword evidence="1" id="KW-0732">Signal</keyword>
<proteinExistence type="predicted"/>
<accession>A0ABP6H5T5</accession>